<dbReference type="RefSeq" id="WP_119703115.1">
    <property type="nucleotide sequence ID" value="NZ_JBHSOI010000001.1"/>
</dbReference>
<keyword evidence="2" id="KW-0808">Transferase</keyword>
<comment type="caution">
    <text evidence="2">The sequence shown here is derived from an EMBL/GenBank/DDBJ whole genome shotgun (WGS) entry which is preliminary data.</text>
</comment>
<evidence type="ECO:0000313" key="2">
    <source>
        <dbReference type="EMBL" id="REK73001.1"/>
    </source>
</evidence>
<proteinExistence type="predicted"/>
<accession>A0A371PAR9</accession>
<name>A0A371PAR9_9ACTN</name>
<feature type="domain" description="N-acetyltransferase" evidence="1">
    <location>
        <begin position="28"/>
        <end position="173"/>
    </location>
</feature>
<dbReference type="EMBL" id="QUBR01000001">
    <property type="protein sequence ID" value="REK73001.1"/>
    <property type="molecule type" value="Genomic_DNA"/>
</dbReference>
<dbReference type="InterPro" id="IPR016181">
    <property type="entry name" value="Acyl_CoA_acyltransferase"/>
</dbReference>
<organism evidence="2 3">
    <name type="scientific">Aeromicrobium endophyticum</name>
    <dbReference type="NCBI Taxonomy" id="2292704"/>
    <lineage>
        <taxon>Bacteria</taxon>
        <taxon>Bacillati</taxon>
        <taxon>Actinomycetota</taxon>
        <taxon>Actinomycetes</taxon>
        <taxon>Propionibacteriales</taxon>
        <taxon>Nocardioidaceae</taxon>
        <taxon>Aeromicrobium</taxon>
    </lineage>
</organism>
<dbReference type="Proteomes" id="UP000265581">
    <property type="component" value="Unassembled WGS sequence"/>
</dbReference>
<dbReference type="PROSITE" id="PS51186">
    <property type="entry name" value="GNAT"/>
    <property type="match status" value="1"/>
</dbReference>
<dbReference type="SUPFAM" id="SSF55729">
    <property type="entry name" value="Acyl-CoA N-acyltransferases (Nat)"/>
    <property type="match status" value="1"/>
</dbReference>
<evidence type="ECO:0000259" key="1">
    <source>
        <dbReference type="PROSITE" id="PS51186"/>
    </source>
</evidence>
<dbReference type="CDD" id="cd04301">
    <property type="entry name" value="NAT_SF"/>
    <property type="match status" value="1"/>
</dbReference>
<keyword evidence="3" id="KW-1185">Reference proteome</keyword>
<dbReference type="Gene3D" id="3.40.630.30">
    <property type="match status" value="1"/>
</dbReference>
<dbReference type="InterPro" id="IPR000182">
    <property type="entry name" value="GNAT_dom"/>
</dbReference>
<dbReference type="Pfam" id="PF00583">
    <property type="entry name" value="Acetyltransf_1"/>
    <property type="match status" value="1"/>
</dbReference>
<reference evidence="2 3" key="1">
    <citation type="submission" date="2018-08" db="EMBL/GenBank/DDBJ databases">
        <title>Aeromicrobium sp. M2KJ-4, whole genome shotgun sequence.</title>
        <authorList>
            <person name="Tuo L."/>
        </authorList>
    </citation>
    <scope>NUCLEOTIDE SEQUENCE [LARGE SCALE GENOMIC DNA]</scope>
    <source>
        <strain evidence="2 3">M2KJ-4</strain>
    </source>
</reference>
<dbReference type="AlphaFoldDB" id="A0A371PAR9"/>
<sequence>MERSDVVVTASPLTGGIVRRPATTADDALVARLFAESRPDLDALPADVRGPLLALQVNAQLADYAATYPAASHEVVVADGTDVGRVVVATGDSETRVVDIVIGREHRRRGIASAVLSDVIATADEHGHPVVLSVWATNHGARALYTALGFDVVDSDGTHLHLRRGASDRRSDRVSALHR</sequence>
<protein>
    <submittedName>
        <fullName evidence="2">GNAT family N-acetyltransferase</fullName>
    </submittedName>
</protein>
<evidence type="ECO:0000313" key="3">
    <source>
        <dbReference type="Proteomes" id="UP000265581"/>
    </source>
</evidence>
<dbReference type="OrthoDB" id="3381976at2"/>
<dbReference type="GO" id="GO:0016747">
    <property type="term" value="F:acyltransferase activity, transferring groups other than amino-acyl groups"/>
    <property type="evidence" value="ECO:0007669"/>
    <property type="project" value="InterPro"/>
</dbReference>
<gene>
    <name evidence="2" type="ORF">DX116_05265</name>
</gene>